<dbReference type="InterPro" id="IPR029063">
    <property type="entry name" value="SAM-dependent_MTases_sf"/>
</dbReference>
<dbReference type="PROSITE" id="PS01279">
    <property type="entry name" value="PCMT"/>
    <property type="match status" value="1"/>
</dbReference>
<gene>
    <name evidence="9 10" type="primary">pcm</name>
    <name evidence="10" type="ORF">EGH25_03445</name>
</gene>
<dbReference type="SUPFAM" id="SSF53335">
    <property type="entry name" value="S-adenosyl-L-methionine-dependent methyltransferases"/>
    <property type="match status" value="1"/>
</dbReference>
<proteinExistence type="inferred from homology"/>
<evidence type="ECO:0000256" key="9">
    <source>
        <dbReference type="HAMAP-Rule" id="MF_00090"/>
    </source>
</evidence>
<evidence type="ECO:0000256" key="1">
    <source>
        <dbReference type="ARBA" id="ARBA00004496"/>
    </source>
</evidence>
<evidence type="ECO:0000256" key="6">
    <source>
        <dbReference type="ARBA" id="ARBA00022691"/>
    </source>
</evidence>
<dbReference type="HAMAP" id="MF_00090">
    <property type="entry name" value="PIMT"/>
    <property type="match status" value="1"/>
</dbReference>
<dbReference type="GO" id="GO:0032259">
    <property type="term" value="P:methylation"/>
    <property type="evidence" value="ECO:0007669"/>
    <property type="project" value="UniProtKB-KW"/>
</dbReference>
<dbReference type="EC" id="2.1.1.77" evidence="9"/>
<comment type="similarity">
    <text evidence="2 9">Belongs to the methyltransferase superfamily. L-isoaspartyl/D-aspartyl protein methyltransferase family.</text>
</comment>
<dbReference type="AlphaFoldDB" id="A0A9Q4GG76"/>
<evidence type="ECO:0000256" key="4">
    <source>
        <dbReference type="ARBA" id="ARBA00022603"/>
    </source>
</evidence>
<keyword evidence="3 9" id="KW-0963">Cytoplasm</keyword>
<dbReference type="PANTHER" id="PTHR11579">
    <property type="entry name" value="PROTEIN-L-ISOASPARTATE O-METHYLTRANSFERASE"/>
    <property type="match status" value="1"/>
</dbReference>
<dbReference type="GO" id="GO:0004719">
    <property type="term" value="F:protein-L-isoaspartate (D-aspartate) O-methyltransferase activity"/>
    <property type="evidence" value="ECO:0007669"/>
    <property type="project" value="UniProtKB-UniRule"/>
</dbReference>
<protein>
    <recommendedName>
        <fullName evidence="9">Protein-L-isoaspartate O-methyltransferase</fullName>
        <ecNumber evidence="9">2.1.1.77</ecNumber>
    </recommendedName>
    <alternativeName>
        <fullName evidence="9">L-isoaspartyl protein carboxyl methyltransferase</fullName>
    </alternativeName>
    <alternativeName>
        <fullName evidence="9">Protein L-isoaspartyl methyltransferase</fullName>
    </alternativeName>
    <alternativeName>
        <fullName evidence="9">Protein-beta-aspartate methyltransferase</fullName>
        <shortName evidence="9">PIMT</shortName>
    </alternativeName>
</protein>
<name>A0A9Q4GG76_9EURY</name>
<evidence type="ECO:0000256" key="3">
    <source>
        <dbReference type="ARBA" id="ARBA00022490"/>
    </source>
</evidence>
<dbReference type="GO" id="GO:0005737">
    <property type="term" value="C:cytoplasm"/>
    <property type="evidence" value="ECO:0007669"/>
    <property type="project" value="UniProtKB-SubCell"/>
</dbReference>
<evidence type="ECO:0000256" key="2">
    <source>
        <dbReference type="ARBA" id="ARBA00005369"/>
    </source>
</evidence>
<dbReference type="InterPro" id="IPR000682">
    <property type="entry name" value="PCMT"/>
</dbReference>
<dbReference type="NCBIfam" id="TIGR00080">
    <property type="entry name" value="pimt"/>
    <property type="match status" value="1"/>
</dbReference>
<reference evidence="10" key="1">
    <citation type="submission" date="2022-09" db="EMBL/GenBank/DDBJ databases">
        <title>Haloadaptaus new haloarchaeum isolated from saline soil.</title>
        <authorList>
            <person name="Duran-Viseras A."/>
            <person name="Sanchez-Porro C."/>
            <person name="Ventosa A."/>
        </authorList>
    </citation>
    <scope>NUCLEOTIDE SEQUENCE</scope>
    <source>
        <strain evidence="10">F3-133</strain>
    </source>
</reference>
<dbReference type="Proteomes" id="UP001149411">
    <property type="component" value="Unassembled WGS sequence"/>
</dbReference>
<comment type="catalytic activity">
    <reaction evidence="8 9">
        <text>[protein]-L-isoaspartate + S-adenosyl-L-methionine = [protein]-L-isoaspartate alpha-methyl ester + S-adenosyl-L-homocysteine</text>
        <dbReference type="Rhea" id="RHEA:12705"/>
        <dbReference type="Rhea" id="RHEA-COMP:12143"/>
        <dbReference type="Rhea" id="RHEA-COMP:12144"/>
        <dbReference type="ChEBI" id="CHEBI:57856"/>
        <dbReference type="ChEBI" id="CHEBI:59789"/>
        <dbReference type="ChEBI" id="CHEBI:90596"/>
        <dbReference type="ChEBI" id="CHEBI:90598"/>
        <dbReference type="EC" id="2.1.1.77"/>
    </reaction>
</comment>
<dbReference type="RefSeq" id="WP_266086235.1">
    <property type="nucleotide sequence ID" value="NZ_RKLV01000003.1"/>
</dbReference>
<dbReference type="NCBIfam" id="NF001453">
    <property type="entry name" value="PRK00312.1"/>
    <property type="match status" value="1"/>
</dbReference>
<dbReference type="EMBL" id="RKLV01000003">
    <property type="protein sequence ID" value="MCX2818407.1"/>
    <property type="molecule type" value="Genomic_DNA"/>
</dbReference>
<keyword evidence="5 9" id="KW-0808">Transferase</keyword>
<feature type="active site" evidence="9">
    <location>
        <position position="64"/>
    </location>
</feature>
<dbReference type="Gene3D" id="3.40.50.150">
    <property type="entry name" value="Vaccinia Virus protein VP39"/>
    <property type="match status" value="1"/>
</dbReference>
<evidence type="ECO:0000313" key="11">
    <source>
        <dbReference type="Proteomes" id="UP001149411"/>
    </source>
</evidence>
<keyword evidence="6 9" id="KW-0949">S-adenosyl-L-methionine</keyword>
<comment type="function">
    <text evidence="7 9">Catalyzes the methyl esterification of L-isoaspartyl residues in peptides and proteins that result from spontaneous decomposition of normal L-aspartyl and L-asparaginyl residues. It plays a role in the repair and/or degradation of damaged proteins.</text>
</comment>
<dbReference type="PANTHER" id="PTHR11579:SF0">
    <property type="entry name" value="PROTEIN-L-ISOASPARTATE(D-ASPARTATE) O-METHYLTRANSFERASE"/>
    <property type="match status" value="1"/>
</dbReference>
<sequence length="212" mass="23128">MTDGGYAEERDALVDSLVERGYVETDAVERAMRAVPREVFLPEDARGRVYKDSPLPIGEGQTVSAPHMVAMITERLDLSEGDRTLEVGTGRGYHAAVVARTVGAENLYTVERQEKLAVEARQNLPEEVTVVVGDGSKGLAEEAPFDRIYLTCAAPDVPGFIDDQLREGGRCVLPAETGGAQRLVTVEKRDGETVVNEGEPVRFVRMYGEEGF</sequence>
<evidence type="ECO:0000256" key="7">
    <source>
        <dbReference type="ARBA" id="ARBA00025330"/>
    </source>
</evidence>
<comment type="subcellular location">
    <subcellularLocation>
        <location evidence="1 9">Cytoplasm</location>
    </subcellularLocation>
</comment>
<keyword evidence="4 9" id="KW-0489">Methyltransferase</keyword>
<dbReference type="Pfam" id="PF01135">
    <property type="entry name" value="PCMT"/>
    <property type="match status" value="1"/>
</dbReference>
<dbReference type="CDD" id="cd02440">
    <property type="entry name" value="AdoMet_MTases"/>
    <property type="match status" value="1"/>
</dbReference>
<comment type="caution">
    <text evidence="10">The sequence shown here is derived from an EMBL/GenBank/DDBJ whole genome shotgun (WGS) entry which is preliminary data.</text>
</comment>
<organism evidence="10 11">
    <name type="scientific">Halorutilus salinus</name>
    <dbReference type="NCBI Taxonomy" id="2487751"/>
    <lineage>
        <taxon>Archaea</taxon>
        <taxon>Methanobacteriati</taxon>
        <taxon>Methanobacteriota</taxon>
        <taxon>Stenosarchaea group</taxon>
        <taxon>Halobacteria</taxon>
        <taxon>Halorutilales</taxon>
        <taxon>Halorutilaceae</taxon>
        <taxon>Halorutilus</taxon>
    </lineage>
</organism>
<accession>A0A9Q4GG76</accession>
<evidence type="ECO:0000256" key="5">
    <source>
        <dbReference type="ARBA" id="ARBA00022679"/>
    </source>
</evidence>
<evidence type="ECO:0000256" key="8">
    <source>
        <dbReference type="ARBA" id="ARBA00029295"/>
    </source>
</evidence>
<evidence type="ECO:0000313" key="10">
    <source>
        <dbReference type="EMBL" id="MCX2818407.1"/>
    </source>
</evidence>
<keyword evidence="11" id="KW-1185">Reference proteome</keyword>
<dbReference type="GO" id="GO:0030091">
    <property type="term" value="P:protein repair"/>
    <property type="evidence" value="ECO:0007669"/>
    <property type="project" value="UniProtKB-UniRule"/>
</dbReference>